<dbReference type="AlphaFoldDB" id="A0AAE0ZU62"/>
<evidence type="ECO:0000313" key="3">
    <source>
        <dbReference type="Proteomes" id="UP001283361"/>
    </source>
</evidence>
<keyword evidence="1" id="KW-1133">Transmembrane helix</keyword>
<name>A0AAE0ZU62_9GAST</name>
<accession>A0AAE0ZU62</accession>
<evidence type="ECO:0000313" key="2">
    <source>
        <dbReference type="EMBL" id="KAK3775639.1"/>
    </source>
</evidence>
<keyword evidence="1" id="KW-0472">Membrane</keyword>
<feature type="non-terminal residue" evidence="2">
    <location>
        <position position="1"/>
    </location>
</feature>
<sequence>RFHTFWAIDHPKTISGDSCVSKGGHGDAAWRNLECSSYCSVICERSTIWRPPPMWKIVVMSITILLLMMVLSCFFFGQRPGRNTVAMVLHYIGRKDVAPRYKMNPVVVLYDSELNELLKFAIQRCFLDRFSFRRLVFCPVGRVVSYLGSDCTLNSWFQFSEEGALQLFMNTGPWDLVAAGRLSVVGSEDQGTSVMDRRLVVRATVVEPSYEEQAVPRRLG</sequence>
<evidence type="ECO:0000256" key="1">
    <source>
        <dbReference type="SAM" id="Phobius"/>
    </source>
</evidence>
<comment type="caution">
    <text evidence="2">The sequence shown here is derived from an EMBL/GenBank/DDBJ whole genome shotgun (WGS) entry which is preliminary data.</text>
</comment>
<dbReference type="InterPro" id="IPR016187">
    <property type="entry name" value="CTDL_fold"/>
</dbReference>
<dbReference type="SUPFAM" id="SSF56436">
    <property type="entry name" value="C-type lectin-like"/>
    <property type="match status" value="1"/>
</dbReference>
<feature type="transmembrane region" description="Helical" evidence="1">
    <location>
        <begin position="54"/>
        <end position="77"/>
    </location>
</feature>
<keyword evidence="1" id="KW-0812">Transmembrane</keyword>
<reference evidence="2" key="1">
    <citation type="journal article" date="2023" name="G3 (Bethesda)">
        <title>A reference genome for the long-term kleptoplast-retaining sea slug Elysia crispata morphotype clarki.</title>
        <authorList>
            <person name="Eastman K.E."/>
            <person name="Pendleton A.L."/>
            <person name="Shaikh M.A."/>
            <person name="Suttiyut T."/>
            <person name="Ogas R."/>
            <person name="Tomko P."/>
            <person name="Gavelis G."/>
            <person name="Widhalm J.R."/>
            <person name="Wisecaver J.H."/>
        </authorList>
    </citation>
    <scope>NUCLEOTIDE SEQUENCE</scope>
    <source>
        <strain evidence="2">ECLA1</strain>
    </source>
</reference>
<dbReference type="Proteomes" id="UP001283361">
    <property type="component" value="Unassembled WGS sequence"/>
</dbReference>
<dbReference type="EMBL" id="JAWDGP010003295">
    <property type="protein sequence ID" value="KAK3775639.1"/>
    <property type="molecule type" value="Genomic_DNA"/>
</dbReference>
<gene>
    <name evidence="2" type="ORF">RRG08_059710</name>
</gene>
<protein>
    <submittedName>
        <fullName evidence="2">Uncharacterized protein</fullName>
    </submittedName>
</protein>
<proteinExistence type="predicted"/>
<organism evidence="2 3">
    <name type="scientific">Elysia crispata</name>
    <name type="common">lettuce slug</name>
    <dbReference type="NCBI Taxonomy" id="231223"/>
    <lineage>
        <taxon>Eukaryota</taxon>
        <taxon>Metazoa</taxon>
        <taxon>Spiralia</taxon>
        <taxon>Lophotrochozoa</taxon>
        <taxon>Mollusca</taxon>
        <taxon>Gastropoda</taxon>
        <taxon>Heterobranchia</taxon>
        <taxon>Euthyneura</taxon>
        <taxon>Panpulmonata</taxon>
        <taxon>Sacoglossa</taxon>
        <taxon>Placobranchoidea</taxon>
        <taxon>Plakobranchidae</taxon>
        <taxon>Elysia</taxon>
    </lineage>
</organism>
<keyword evidence="3" id="KW-1185">Reference proteome</keyword>